<feature type="compositionally biased region" description="Polar residues" evidence="2">
    <location>
        <begin position="332"/>
        <end position="342"/>
    </location>
</feature>
<feature type="region of interest" description="Disordered" evidence="2">
    <location>
        <begin position="2623"/>
        <end position="2646"/>
    </location>
</feature>
<feature type="region of interest" description="Disordered" evidence="2">
    <location>
        <begin position="2692"/>
        <end position="2734"/>
    </location>
</feature>
<feature type="region of interest" description="Disordered" evidence="2">
    <location>
        <begin position="1459"/>
        <end position="1501"/>
    </location>
</feature>
<feature type="compositionally biased region" description="Basic and acidic residues" evidence="2">
    <location>
        <begin position="2568"/>
        <end position="2581"/>
    </location>
</feature>
<feature type="compositionally biased region" description="Basic and acidic residues" evidence="2">
    <location>
        <begin position="2503"/>
        <end position="2516"/>
    </location>
</feature>
<dbReference type="SMART" id="SM00451">
    <property type="entry name" value="ZnF_U1"/>
    <property type="match status" value="2"/>
</dbReference>
<feature type="compositionally biased region" description="Acidic residues" evidence="2">
    <location>
        <begin position="2288"/>
        <end position="2329"/>
    </location>
</feature>
<evidence type="ECO:0000313" key="4">
    <source>
        <dbReference type="Proteomes" id="UP000694941"/>
    </source>
</evidence>
<dbReference type="InterPro" id="IPR003604">
    <property type="entry name" value="Matrin/U1-like-C_Znf_C2H2"/>
</dbReference>
<feature type="region of interest" description="Disordered" evidence="2">
    <location>
        <begin position="405"/>
        <end position="582"/>
    </location>
</feature>
<proteinExistence type="predicted"/>
<evidence type="ECO:0000313" key="5">
    <source>
        <dbReference type="RefSeq" id="XP_013779491.1"/>
    </source>
</evidence>
<feature type="compositionally biased region" description="Basic and acidic residues" evidence="2">
    <location>
        <begin position="970"/>
        <end position="982"/>
    </location>
</feature>
<dbReference type="InterPro" id="IPR013087">
    <property type="entry name" value="Znf_C2H2_type"/>
</dbReference>
<accession>A0ABM1BCZ3</accession>
<feature type="region of interest" description="Disordered" evidence="2">
    <location>
        <begin position="2234"/>
        <end position="2271"/>
    </location>
</feature>
<feature type="compositionally biased region" description="Basic and acidic residues" evidence="2">
    <location>
        <begin position="442"/>
        <end position="452"/>
    </location>
</feature>
<sequence>MSSRGTYYNRPRGRGGIKPRGRGYIPRDRSRGKQFNKSYHRDDRYYKYSKEKYESLSRRHDRRQLFLHSRSRSRSHSHDRPSYSHYSHGRSRSRSRSYSRSPPYHQSQSPSSSYHQSHSPFLQHNHSPSPSQKSEERELVGRLKPFSTSSTSRLQTPPKQSRKYQELTVKPIRSSEDEKSGVMGALCCSYESSEVIDNQKGSERYEEKIESMKKKPLKMGDDSNTGEKEQKMKENRYNLQYGEEKDLRSQLLERALMEKQKLGLDNFARTDTSSALEALQCYSPDLSPHTEKDEEDSNIKKIERETIKNLCYLKKEKTYQERDLVGNKVKSPVSQPVNSSKPLKSILKIRRADEQSDSFGKETITNNSASKKRDSIYLPQIPGLDFDSIDDEEEFLYGDSENISKVSEKPFMRGSPPGIGEKLNHNTGNKESSGWSDEEDNFERSDQRDVCTRSRTPSPIPRSKKCKNIISTKKLKTECEDTKKSESQKLSYKGKSEPTDDDLTIDLQLPKDKGSFLRNKSPNQERSISQEFKENQMYGKWESPPRENVKGHHSASRYSRSLEDFHSPLSNSSIHKHKLETDNIGKSKCPKLELKMNPHYSSSYEDISKEKLRALKEELAHFRSLDSELGNYEQLDYHRKQGKHSPEESKKIIKVPKKLSPSLDCGVQKRSYKRRENSPDHYVQRKTSIERREHSPSFDTCSKMSRESRERSSDGDISRKTPVERKLFKPGYHVSRKASHERRDHSPEYNTSRKMSLERRYISPVHDVGRKTSFQKQTLSPGYDVSYFSPEEGEFRPGYDTVRKTSLERRDLSPYYDAGRKALIKRKEYCPGYDDERQMYFERREFSPDYDYIEYNQKSRCDVQGKRMVEKERYLLESLQRSPHSLRQQFDEENLRKDSLEVSRRSLEIMEKSSRKYSLERRSSPSPRRDFLERRHRSQGFYEGSSLENYSVERSPVRDSFERKKKSPRRSPERSHQREHRSYSPCYSPQSPRRSPQYETYDSRRPLEMNVHNISTKAHELYEINQTVQNSSFFNTGLSHSELSVVFHGNPDSSLPTPIASYPPPTFPESYGPPPGSNVPNEQLFPPSFTSFPPPGYQYPPYSIPPAVPTFSQHVTMPSLSVPPPSLPSKYLQSSHKRVTTRSNLRIIPLESNVQTTSVFNAPKVLQEPEQKFVDLTEEELKMLVEKKKEQQTQLNVLIAEVERLRKMQGEMMRKKQRQKDGHKDPLLLENSKLQDEINKQITDLKKIVEETEKQIELGKRHLNAEETLVQGVGPNKQEPNEEKTEDTVRFKYFDPGSHWCKLCNEVYATLPQLFDHLHNSTHKQKMDALDRPWAPENKKKHPVEKNIAPKILIPLKGVQFIYPISGFYCSLCKEFMGDGACADGHLKSQKHNRSYMKYTLLNPFYERRWNLDKTTAVAQHEKKRHIEEEKQQLAKRMKQEKEAEKRTKAVIEIEKRTKAEKEKSKEINELEEDFVTPPSKNPHTPTEEIQEKSKSKGIKLTLLGDKSKNDVQRKNDAESKKEIKPKMVIIGKAPNYRSMLAASKTEDTKASVFGKLNLKKNEQEENKEEAKQDSPEIFQVNKTNATSKITDISGVNKSLALCEEDTAKAFTGETQTKETNKTFQDFSQGSTSLSPSGEKCKKCRKRKKQCNHDFKTLHTFGPHLPETFAAGPVTEEEHDLSMLGIDKADMIPLAKPKPPPSVLRSISCIKMAIEAQQTQKVVDQKMATESSECEIQDQEEMTDELLKQEEKSVSAVASMKNIVEPHMPSEFDLNTHKELPSPANVNTDQLNASKKHLSLPYAGGKCKRCRRKRRKQCTHFSKPLGTFGPGLPFTLTAGPITEEEHDLNMLGIDKADMIPLTKPKPPPSVTKKMLEDKGMTEAQCKDIIQEESITTFVGSDYKTVRAIKHEEKATCFLPTVEKMSESYTGDQVASNTDNELPKKIEGTTGQIFTKVQFGSKETKTSSGDTTFSVDKPFLNDNIKKVKILSKISEHCFKEKEHLGVKTSTFTEVEDTEKKLANSITDNTSHENGLMCEKENINILNPKPSGTGIQDHKVQCDFVTTFTEGKTIADIVEMHVTSNCDDEKSSSIRENFSEELCDKNLFSTNMKEESGNSQKPEKKKEKKMHFTDVRHKDLHSDFASSEKQGGKRKSNPPVFVEKEEGGSSKEEITCENSKNVVDNDEWMGSEDDVEETFIWEVTEDVEYNDEWEITEDVDSNGEDHDEWEITEVVEGDSEDDVEDGNREMNTKDMKVSEGNDEEKILEESENNEVGRVINDALTVVGEVIDDSEENVEWEVTEEVEDNGEWEVTEEVEDNSELEISNEDSDGNEKKNIEDEYNRAGTNNTERDHTENYKEMNIKQKRVVPEDHRNKIEINITQAYDDNEEEVECSKEITKVVQRKSPEHLKTCIGREHSKDAESNDNGETKSVFTNKEMEFYKRAEDNNKVKEEISDIESTISKDIGDCKNKAAEDPSNVANKINKDSAVSKEKTAEGASSTVDKINKDATDSKDKFADGTNNAVDKISEDSAASKDKAAGGPCNTVDKVREDSAASKDKAAGGPCNTVDKVREDSAASKDKAAGGPCNTVDKNSKDRAVAKNTIGDKDITKNTVVTKSKVVKDAGDDDGRVSESTCNSEGKITEDTNDTRGKIYKDIEDKKNNEGEELISGDMHNVENVVIEDIDTKFTKNLEKKAEESSENDNKTRISIGNSQNKVEKDSVRCLESADKSSEGIKSKEYIVNNDTLGSTGDYTRKSYEKEIINKEHTESTNTKIENISTENYTSLQTPECMKEEKGYQNYFQKDVGQEAQGSKNIESVGILSLDEVGPSSPENTETGVDEEAIWEVSGDADGLMELIEGVASDLLESDEKV</sequence>
<feature type="compositionally biased region" description="Basic and acidic residues" evidence="2">
    <location>
        <begin position="1459"/>
        <end position="1469"/>
    </location>
</feature>
<feature type="compositionally biased region" description="Basic and acidic residues" evidence="2">
    <location>
        <begin position="39"/>
        <end position="58"/>
    </location>
</feature>
<dbReference type="InterPro" id="IPR055309">
    <property type="entry name" value="Znf318-like"/>
</dbReference>
<reference evidence="5" key="1">
    <citation type="submission" date="2025-08" db="UniProtKB">
        <authorList>
            <consortium name="RefSeq"/>
        </authorList>
    </citation>
    <scope>IDENTIFICATION</scope>
    <source>
        <tissue evidence="5">Muscle</tissue>
    </source>
</reference>
<feature type="compositionally biased region" description="Basic and acidic residues" evidence="2">
    <location>
        <begin position="2410"/>
        <end position="2421"/>
    </location>
</feature>
<feature type="compositionally biased region" description="Basic and acidic residues" evidence="2">
    <location>
        <begin position="704"/>
        <end position="727"/>
    </location>
</feature>
<dbReference type="PROSITE" id="PS00028">
    <property type="entry name" value="ZINC_FINGER_C2H2_1"/>
    <property type="match status" value="1"/>
</dbReference>
<keyword evidence="4" id="KW-1185">Reference proteome</keyword>
<feature type="compositionally biased region" description="Polar residues" evidence="2">
    <location>
        <begin position="425"/>
        <end position="435"/>
    </location>
</feature>
<feature type="region of interest" description="Disordered" evidence="2">
    <location>
        <begin position="1"/>
        <end position="176"/>
    </location>
</feature>
<feature type="compositionally biased region" description="Basic and acidic residues" evidence="2">
    <location>
        <begin position="2525"/>
        <end position="2537"/>
    </location>
</feature>
<feature type="domain" description="C2H2-type" evidence="3">
    <location>
        <begin position="1301"/>
        <end position="1323"/>
    </location>
</feature>
<evidence type="ECO:0000256" key="1">
    <source>
        <dbReference type="SAM" id="Coils"/>
    </source>
</evidence>
<feature type="compositionally biased region" description="Basic residues" evidence="2">
    <location>
        <begin position="87"/>
        <end position="97"/>
    </location>
</feature>
<feature type="compositionally biased region" description="Polar residues" evidence="2">
    <location>
        <begin position="122"/>
        <end position="132"/>
    </location>
</feature>
<protein>
    <submittedName>
        <fullName evidence="5">Uncharacterized protein LOC106463948</fullName>
    </submittedName>
</protein>
<feature type="compositionally biased region" description="Polar residues" evidence="2">
    <location>
        <begin position="985"/>
        <end position="1000"/>
    </location>
</feature>
<feature type="region of interest" description="Disordered" evidence="2">
    <location>
        <begin position="210"/>
        <end position="230"/>
    </location>
</feature>
<feature type="region of interest" description="Disordered" evidence="2">
    <location>
        <begin position="912"/>
        <end position="1006"/>
    </location>
</feature>
<feature type="region of interest" description="Disordered" evidence="2">
    <location>
        <begin position="2466"/>
        <end position="2592"/>
    </location>
</feature>
<dbReference type="PANTHER" id="PTHR15577">
    <property type="entry name" value="ZINC FINGER CONTAINING PROTEIN"/>
    <property type="match status" value="1"/>
</dbReference>
<feature type="compositionally biased region" description="Basic and acidic residues" evidence="2">
    <location>
        <begin position="674"/>
        <end position="696"/>
    </location>
</feature>
<feature type="compositionally biased region" description="Basic and acidic residues" evidence="2">
    <location>
        <begin position="2330"/>
        <end position="2341"/>
    </location>
</feature>
<feature type="compositionally biased region" description="Basic and acidic residues" evidence="2">
    <location>
        <begin position="2482"/>
        <end position="2494"/>
    </location>
</feature>
<evidence type="ECO:0000256" key="2">
    <source>
        <dbReference type="SAM" id="MobiDB-lite"/>
    </source>
</evidence>
<gene>
    <name evidence="5" type="primary">LOC106463948</name>
</gene>
<feature type="compositionally biased region" description="Basic and acidic residues" evidence="2">
    <location>
        <begin position="1486"/>
        <end position="1495"/>
    </location>
</feature>
<feature type="compositionally biased region" description="Basic and acidic residues" evidence="2">
    <location>
        <begin position="475"/>
        <end position="487"/>
    </location>
</feature>
<feature type="region of interest" description="Disordered" evidence="2">
    <location>
        <begin position="2107"/>
        <end position="2172"/>
    </location>
</feature>
<feature type="compositionally biased region" description="Basic and acidic residues" evidence="2">
    <location>
        <begin position="912"/>
        <end position="933"/>
    </location>
</feature>
<feature type="compositionally biased region" description="Basic and acidic residues" evidence="2">
    <location>
        <begin position="2160"/>
        <end position="2172"/>
    </location>
</feature>
<dbReference type="PANTHER" id="PTHR15577:SF2">
    <property type="entry name" value="ZINC FINGER PROTEIN 318"/>
    <property type="match status" value="1"/>
</dbReference>
<dbReference type="Proteomes" id="UP000694941">
    <property type="component" value="Unplaced"/>
</dbReference>
<feature type="compositionally biased region" description="Basic and acidic residues" evidence="2">
    <location>
        <begin position="2243"/>
        <end position="2266"/>
    </location>
</feature>
<organism evidence="4 5">
    <name type="scientific">Limulus polyphemus</name>
    <name type="common">Atlantic horseshoe crab</name>
    <dbReference type="NCBI Taxonomy" id="6850"/>
    <lineage>
        <taxon>Eukaryota</taxon>
        <taxon>Metazoa</taxon>
        <taxon>Ecdysozoa</taxon>
        <taxon>Arthropoda</taxon>
        <taxon>Chelicerata</taxon>
        <taxon>Merostomata</taxon>
        <taxon>Xiphosura</taxon>
        <taxon>Limulidae</taxon>
        <taxon>Limulus</taxon>
    </lineage>
</organism>
<feature type="compositionally biased region" description="Basic and acidic residues" evidence="2">
    <location>
        <begin position="2110"/>
        <end position="2140"/>
    </location>
</feature>
<keyword evidence="1" id="KW-0175">Coiled coil</keyword>
<feature type="compositionally biased region" description="Polar residues" evidence="2">
    <location>
        <begin position="146"/>
        <end position="159"/>
    </location>
</feature>
<feature type="compositionally biased region" description="Basic residues" evidence="2">
    <location>
        <begin position="11"/>
        <end position="21"/>
    </location>
</feature>
<feature type="region of interest" description="Disordered" evidence="2">
    <location>
        <begin position="2410"/>
        <end position="2431"/>
    </location>
</feature>
<feature type="compositionally biased region" description="Basic and acidic residues" evidence="2">
    <location>
        <begin position="635"/>
        <end position="651"/>
    </location>
</feature>
<evidence type="ECO:0000259" key="3">
    <source>
        <dbReference type="PROSITE" id="PS00028"/>
    </source>
</evidence>
<feature type="coiled-coil region" evidence="1">
    <location>
        <begin position="1174"/>
        <end position="1255"/>
    </location>
</feature>
<feature type="compositionally biased region" description="Polar residues" evidence="2">
    <location>
        <begin position="518"/>
        <end position="530"/>
    </location>
</feature>
<feature type="region of interest" description="Disordered" evidence="2">
    <location>
        <begin position="330"/>
        <end position="375"/>
    </location>
</feature>
<feature type="compositionally biased region" description="Basic and acidic residues" evidence="2">
    <location>
        <begin position="2692"/>
        <end position="2705"/>
    </location>
</feature>
<feature type="compositionally biased region" description="Low complexity" evidence="2">
    <location>
        <begin position="98"/>
        <end position="120"/>
    </location>
</feature>
<feature type="region of interest" description="Disordered" evidence="2">
    <location>
        <begin position="630"/>
        <end position="755"/>
    </location>
</feature>
<name>A0ABM1BCZ3_LIMPO</name>
<dbReference type="RefSeq" id="XP_013779491.1">
    <property type="nucleotide sequence ID" value="XM_013924037.2"/>
</dbReference>
<feature type="compositionally biased region" description="Basic and acidic residues" evidence="2">
    <location>
        <begin position="2715"/>
        <end position="2734"/>
    </location>
</feature>
<dbReference type="GeneID" id="106463948"/>
<feature type="compositionally biased region" description="Basic and acidic residues" evidence="2">
    <location>
        <begin position="2546"/>
        <end position="2559"/>
    </location>
</feature>
<feature type="region of interest" description="Disordered" evidence="2">
    <location>
        <begin position="2288"/>
        <end position="2355"/>
    </location>
</feature>